<protein>
    <submittedName>
        <fullName evidence="1">HutX protein</fullName>
    </submittedName>
</protein>
<dbReference type="NCBIfam" id="TIGR04108">
    <property type="entry name" value="HutX"/>
    <property type="match status" value="1"/>
</dbReference>
<proteinExistence type="predicted"/>
<evidence type="ECO:0000313" key="2">
    <source>
        <dbReference type="Proteomes" id="UP000214610"/>
    </source>
</evidence>
<dbReference type="RefSeq" id="WP_066595094.1">
    <property type="nucleotide sequence ID" value="NZ_CAJTBZ010000002.1"/>
</dbReference>
<dbReference type="AlphaFoldDB" id="A0A227KIM3"/>
<dbReference type="CDD" id="cd16829">
    <property type="entry name" value="ChuX_HutX-like"/>
    <property type="match status" value="1"/>
</dbReference>
<dbReference type="Pfam" id="PF06228">
    <property type="entry name" value="ChuX_HutX"/>
    <property type="match status" value="1"/>
</dbReference>
<dbReference type="EMBL" id="NHMP01000004">
    <property type="protein sequence ID" value="OXE47657.1"/>
    <property type="molecule type" value="Genomic_DNA"/>
</dbReference>
<organism evidence="1 2">
    <name type="scientific">Turicimonas muris</name>
    <dbReference type="NCBI Taxonomy" id="1796652"/>
    <lineage>
        <taxon>Bacteria</taxon>
        <taxon>Pseudomonadati</taxon>
        <taxon>Pseudomonadota</taxon>
        <taxon>Betaproteobacteria</taxon>
        <taxon>Burkholderiales</taxon>
        <taxon>Sutterellaceae</taxon>
        <taxon>Turicimonas</taxon>
    </lineage>
</organism>
<accession>A0A227KIM3</accession>
<name>A0A227KIM3_9BURK</name>
<evidence type="ECO:0000313" key="1">
    <source>
        <dbReference type="EMBL" id="OXE47657.1"/>
    </source>
</evidence>
<dbReference type="InterPro" id="IPR010413">
    <property type="entry name" value="HutX-like"/>
</dbReference>
<dbReference type="Gene3D" id="3.40.1570.10">
    <property type="entry name" value="HemS/ChuS/ChuX like domains"/>
    <property type="match status" value="1"/>
</dbReference>
<sequence length="167" mass="18738">MTNKDPQQVIQEVINSGRPVTLDSLASALNCSALEAAHHLPKETCTFAPGEDFEKVWESISQWEKATFIVIAGENVIEVETKVACGKKAMGYYNLMGGKSPLQGHFKYENIIEIGFITMPFMGRESHFAAFFDKNGKCAYSFYVGREKHKLIESAKEQFLALQSSYR</sequence>
<dbReference type="SUPFAM" id="SSF144064">
    <property type="entry name" value="Heme iron utilization protein-like"/>
    <property type="match status" value="1"/>
</dbReference>
<dbReference type="Proteomes" id="UP000214610">
    <property type="component" value="Unassembled WGS sequence"/>
</dbReference>
<comment type="caution">
    <text evidence="1">The sequence shown here is derived from an EMBL/GenBank/DDBJ whole genome shotgun (WGS) entry which is preliminary data.</text>
</comment>
<gene>
    <name evidence="1" type="ORF">ADH67_07680</name>
</gene>
<dbReference type="GeneID" id="78362680"/>
<reference evidence="2" key="1">
    <citation type="submission" date="2017-05" db="EMBL/GenBank/DDBJ databases">
        <title>Improved OligoMM genomes.</title>
        <authorList>
            <person name="Garzetti D."/>
        </authorList>
    </citation>
    <scope>NUCLEOTIDE SEQUENCE [LARGE SCALE GENOMIC DNA]</scope>
    <source>
        <strain evidence="2">YL45</strain>
    </source>
</reference>
<keyword evidence="2" id="KW-1185">Reference proteome</keyword>
<dbReference type="InterPro" id="IPR053733">
    <property type="entry name" value="Heme_Transport_Util_sf"/>
</dbReference>